<feature type="transmembrane region" description="Helical" evidence="1">
    <location>
        <begin position="7"/>
        <end position="30"/>
    </location>
</feature>
<evidence type="ECO:0000256" key="1">
    <source>
        <dbReference type="SAM" id="Phobius"/>
    </source>
</evidence>
<dbReference type="KEGG" id="pfla:Pflav_021890"/>
<dbReference type="AlphaFoldDB" id="A0A6F8XPQ7"/>
<feature type="transmembrane region" description="Helical" evidence="1">
    <location>
        <begin position="36"/>
        <end position="59"/>
    </location>
</feature>
<dbReference type="RefSeq" id="WP_173035751.1">
    <property type="nucleotide sequence ID" value="NZ_AP022870.1"/>
</dbReference>
<keyword evidence="1" id="KW-0812">Transmembrane</keyword>
<name>A0A6F8XPQ7_9ACTN</name>
<accession>A0A6F8XPQ7</accession>
<reference evidence="2 3" key="1">
    <citation type="submission" date="2020-03" db="EMBL/GenBank/DDBJ databases">
        <title>Whole genome shotgun sequence of Phytohabitans flavus NBRC 107702.</title>
        <authorList>
            <person name="Komaki H."/>
            <person name="Tamura T."/>
        </authorList>
    </citation>
    <scope>NUCLEOTIDE SEQUENCE [LARGE SCALE GENOMIC DNA]</scope>
    <source>
        <strain evidence="2 3">NBRC 107702</strain>
    </source>
</reference>
<feature type="transmembrane region" description="Helical" evidence="1">
    <location>
        <begin position="85"/>
        <end position="107"/>
    </location>
</feature>
<evidence type="ECO:0000313" key="3">
    <source>
        <dbReference type="Proteomes" id="UP000502508"/>
    </source>
</evidence>
<organism evidence="2 3">
    <name type="scientific">Phytohabitans flavus</name>
    <dbReference type="NCBI Taxonomy" id="1076124"/>
    <lineage>
        <taxon>Bacteria</taxon>
        <taxon>Bacillati</taxon>
        <taxon>Actinomycetota</taxon>
        <taxon>Actinomycetes</taxon>
        <taxon>Micromonosporales</taxon>
        <taxon>Micromonosporaceae</taxon>
    </lineage>
</organism>
<keyword evidence="1" id="KW-0472">Membrane</keyword>
<dbReference type="Proteomes" id="UP000502508">
    <property type="component" value="Chromosome"/>
</dbReference>
<dbReference type="EMBL" id="AP022870">
    <property type="protein sequence ID" value="BCB75779.1"/>
    <property type="molecule type" value="Genomic_DNA"/>
</dbReference>
<gene>
    <name evidence="2" type="ORF">Pflav_021890</name>
</gene>
<evidence type="ECO:0000313" key="2">
    <source>
        <dbReference type="EMBL" id="BCB75779.1"/>
    </source>
</evidence>
<reference evidence="2 3" key="2">
    <citation type="submission" date="2020-03" db="EMBL/GenBank/DDBJ databases">
        <authorList>
            <person name="Ichikawa N."/>
            <person name="Kimura A."/>
            <person name="Kitahashi Y."/>
            <person name="Uohara A."/>
        </authorList>
    </citation>
    <scope>NUCLEOTIDE SEQUENCE [LARGE SCALE GENOMIC DNA]</scope>
    <source>
        <strain evidence="2 3">NBRC 107702</strain>
    </source>
</reference>
<keyword evidence="3" id="KW-1185">Reference proteome</keyword>
<proteinExistence type="predicted"/>
<keyword evidence="1" id="KW-1133">Transmembrane helix</keyword>
<protein>
    <submittedName>
        <fullName evidence="2">Uncharacterized protein</fullName>
    </submittedName>
</protein>
<sequence>MTAVKGLLEALVLVVIAAVVAAVAAGIWVAAGDGTFVSRLGICLVAAGALVALTGGLGLTKMGGADTFAWFGHAPERETVDDGRVLTGIGIFLFVTIPLVVLGGFFATL</sequence>